<sequence length="523" mass="55846">MTAAVVETELKNLGRVARRSPIPPENTTCQNNGAENDGTESVSLLRKATVTFQLACINFAWNATKGLTVVGLPQMTSDLALPPSLAFWPSSVPGLATASTLLLAGAIGDVIGPKTMNLTGCIFNGFLMVACGLARHGQDLVIFRALSGVALAMHLSSSVALVSSVYTPGKGRNLSFACLGMSQVLGFSFGLVVGGILVDTAGWRFGWYLYGAITLTASTVGFWSLPNPAKFESWKTLRRDLSSRVDWVGALLASAFMALVSYFLAIISTDVYRAKEPASIAIVCIGGAALPFFILWMRRQTAHNKPALIPNSLWRNASFTSICAATSLSFAVLNSLELFASLFFQEIQHLTAIQAAIRILPSVLVGVILNFTTGMAVHRVPVVWLVVITSLVSSGSPLLMALIQVEWPYWTSAFFAQILMPFSVDVLLTVGLIIVTAAFPEDKQSIAGAVFNTASQFGTSLGLAIMQVISTAVTRGKLQVRPSEALLEGYRASFWTMFAFMVVSAAIGGLGLRKSGKIGLKRD</sequence>
<feature type="transmembrane region" description="Helical" evidence="6">
    <location>
        <begin position="383"/>
        <end position="403"/>
    </location>
</feature>
<dbReference type="HOGENOM" id="CLU_000960_27_5_1"/>
<feature type="transmembrane region" description="Helical" evidence="6">
    <location>
        <begin position="279"/>
        <end position="297"/>
    </location>
</feature>
<evidence type="ECO:0000256" key="3">
    <source>
        <dbReference type="ARBA" id="ARBA00022989"/>
    </source>
</evidence>
<evidence type="ECO:0000259" key="7">
    <source>
        <dbReference type="PROSITE" id="PS50850"/>
    </source>
</evidence>
<reference evidence="8 9" key="1">
    <citation type="journal article" date="2015" name="Genome Announc.">
        <title>Draft Genome Sequence and Gene Annotation of the Entomopathogenic Fungus Verticillium hemipterigenum.</title>
        <authorList>
            <person name="Horn F."/>
            <person name="Habel A."/>
            <person name="Scharf D.H."/>
            <person name="Dworschak J."/>
            <person name="Brakhage A.A."/>
            <person name="Guthke R."/>
            <person name="Hertweck C."/>
            <person name="Linde J."/>
        </authorList>
    </citation>
    <scope>NUCLEOTIDE SEQUENCE [LARGE SCALE GENOMIC DNA]</scope>
</reference>
<feature type="transmembrane region" description="Helical" evidence="6">
    <location>
        <begin position="141"/>
        <end position="162"/>
    </location>
</feature>
<feature type="transmembrane region" description="Helical" evidence="6">
    <location>
        <begin position="350"/>
        <end position="371"/>
    </location>
</feature>
<dbReference type="AlphaFoldDB" id="A0A0A1THI7"/>
<feature type="transmembrane region" description="Helical" evidence="6">
    <location>
        <begin position="446"/>
        <end position="472"/>
    </location>
</feature>
<feature type="compositionally biased region" description="Polar residues" evidence="5">
    <location>
        <begin position="25"/>
        <end position="37"/>
    </location>
</feature>
<dbReference type="Gene3D" id="1.20.1250.20">
    <property type="entry name" value="MFS general substrate transporter like domains"/>
    <property type="match status" value="2"/>
</dbReference>
<feature type="region of interest" description="Disordered" evidence="5">
    <location>
        <begin position="18"/>
        <end position="37"/>
    </location>
</feature>
<dbReference type="GO" id="GO:0016020">
    <property type="term" value="C:membrane"/>
    <property type="evidence" value="ECO:0007669"/>
    <property type="project" value="UniProtKB-SubCell"/>
</dbReference>
<dbReference type="PROSITE" id="PS50850">
    <property type="entry name" value="MFS"/>
    <property type="match status" value="1"/>
</dbReference>
<feature type="transmembrane region" description="Helical" evidence="6">
    <location>
        <begin position="174"/>
        <end position="196"/>
    </location>
</feature>
<comment type="subcellular location">
    <subcellularLocation>
        <location evidence="1">Membrane</location>
        <topology evidence="1">Multi-pass membrane protein</topology>
    </subcellularLocation>
</comment>
<feature type="transmembrane region" description="Helical" evidence="6">
    <location>
        <begin position="208"/>
        <end position="226"/>
    </location>
</feature>
<dbReference type="OrthoDB" id="2130629at2759"/>
<evidence type="ECO:0000256" key="1">
    <source>
        <dbReference type="ARBA" id="ARBA00004141"/>
    </source>
</evidence>
<dbReference type="PANTHER" id="PTHR42718">
    <property type="entry name" value="MAJOR FACILITATOR SUPERFAMILY MULTIDRUG TRANSPORTER MFSC"/>
    <property type="match status" value="1"/>
</dbReference>
<organism evidence="8 9">
    <name type="scientific">[Torrubiella] hemipterigena</name>
    <dbReference type="NCBI Taxonomy" id="1531966"/>
    <lineage>
        <taxon>Eukaryota</taxon>
        <taxon>Fungi</taxon>
        <taxon>Dikarya</taxon>
        <taxon>Ascomycota</taxon>
        <taxon>Pezizomycotina</taxon>
        <taxon>Sordariomycetes</taxon>
        <taxon>Hypocreomycetidae</taxon>
        <taxon>Hypocreales</taxon>
        <taxon>Clavicipitaceae</taxon>
        <taxon>Clavicipitaceae incertae sedis</taxon>
        <taxon>'Torrubiella' clade</taxon>
    </lineage>
</organism>
<proteinExistence type="predicted"/>
<feature type="transmembrane region" description="Helical" evidence="6">
    <location>
        <begin position="85"/>
        <end position="104"/>
    </location>
</feature>
<keyword evidence="3 6" id="KW-1133">Transmembrane helix</keyword>
<evidence type="ECO:0000313" key="8">
    <source>
        <dbReference type="EMBL" id="CEJ89980.1"/>
    </source>
</evidence>
<gene>
    <name evidence="8" type="ORF">VHEMI05793</name>
</gene>
<feature type="transmembrane region" description="Helical" evidence="6">
    <location>
        <begin position="492"/>
        <end position="512"/>
    </location>
</feature>
<dbReference type="PANTHER" id="PTHR42718:SF27">
    <property type="entry name" value="TRANSPORTER, PUTATIVE-RELATED"/>
    <property type="match status" value="1"/>
</dbReference>
<feature type="transmembrane region" description="Helical" evidence="6">
    <location>
        <begin position="247"/>
        <end position="267"/>
    </location>
</feature>
<feature type="transmembrane region" description="Helical" evidence="6">
    <location>
        <begin position="116"/>
        <end position="135"/>
    </location>
</feature>
<name>A0A0A1THI7_9HYPO</name>
<dbReference type="Proteomes" id="UP000039046">
    <property type="component" value="Unassembled WGS sequence"/>
</dbReference>
<dbReference type="EMBL" id="CDHN01000003">
    <property type="protein sequence ID" value="CEJ89980.1"/>
    <property type="molecule type" value="Genomic_DNA"/>
</dbReference>
<evidence type="ECO:0000313" key="9">
    <source>
        <dbReference type="Proteomes" id="UP000039046"/>
    </source>
</evidence>
<evidence type="ECO:0000256" key="2">
    <source>
        <dbReference type="ARBA" id="ARBA00022692"/>
    </source>
</evidence>
<dbReference type="InterPro" id="IPR036259">
    <property type="entry name" value="MFS_trans_sf"/>
</dbReference>
<dbReference type="InterPro" id="IPR011701">
    <property type="entry name" value="MFS"/>
</dbReference>
<dbReference type="SUPFAM" id="SSF103473">
    <property type="entry name" value="MFS general substrate transporter"/>
    <property type="match status" value="1"/>
</dbReference>
<evidence type="ECO:0000256" key="4">
    <source>
        <dbReference type="ARBA" id="ARBA00023136"/>
    </source>
</evidence>
<dbReference type="GO" id="GO:0022857">
    <property type="term" value="F:transmembrane transporter activity"/>
    <property type="evidence" value="ECO:0007669"/>
    <property type="project" value="InterPro"/>
</dbReference>
<evidence type="ECO:0000256" key="5">
    <source>
        <dbReference type="SAM" id="MobiDB-lite"/>
    </source>
</evidence>
<dbReference type="Pfam" id="PF07690">
    <property type="entry name" value="MFS_1"/>
    <property type="match status" value="1"/>
</dbReference>
<dbReference type="InterPro" id="IPR020846">
    <property type="entry name" value="MFS_dom"/>
</dbReference>
<feature type="domain" description="Major facilitator superfamily (MFS) profile" evidence="7">
    <location>
        <begin position="50"/>
        <end position="516"/>
    </location>
</feature>
<keyword evidence="2 6" id="KW-0812">Transmembrane</keyword>
<keyword evidence="9" id="KW-1185">Reference proteome</keyword>
<feature type="transmembrane region" description="Helical" evidence="6">
    <location>
        <begin position="318"/>
        <end position="344"/>
    </location>
</feature>
<feature type="transmembrane region" description="Helical" evidence="6">
    <location>
        <begin position="415"/>
        <end position="439"/>
    </location>
</feature>
<protein>
    <recommendedName>
        <fullName evidence="7">Major facilitator superfamily (MFS) profile domain-containing protein</fullName>
    </recommendedName>
</protein>
<evidence type="ECO:0000256" key="6">
    <source>
        <dbReference type="SAM" id="Phobius"/>
    </source>
</evidence>
<accession>A0A0A1THI7</accession>
<keyword evidence="4 6" id="KW-0472">Membrane</keyword>